<comment type="caution">
    <text evidence="1">The sequence shown here is derived from an EMBL/GenBank/DDBJ whole genome shotgun (WGS) entry which is preliminary data.</text>
</comment>
<dbReference type="AlphaFoldDB" id="A0A645H420"/>
<proteinExistence type="predicted"/>
<sequence length="161" mass="17522">MAADNHVLRGGNDRLAVLGFHDVIGGQHQETRLGLRLNGEGNVDGHLVAVEVSVICRADEGMQLDRLALNEDRLKSLNTQAVQRGGAVEKNGVLPDDIFKNIPDLGLNLLHGALGGFNVVGDTQLDQPFHHKGLEQLKRHLLGQAALVQLEFRTDDDNRTS</sequence>
<evidence type="ECO:0000313" key="1">
    <source>
        <dbReference type="EMBL" id="MPN33751.1"/>
    </source>
</evidence>
<accession>A0A645H420</accession>
<gene>
    <name evidence="1" type="ORF">SDC9_181242</name>
</gene>
<reference evidence="1" key="1">
    <citation type="submission" date="2019-08" db="EMBL/GenBank/DDBJ databases">
        <authorList>
            <person name="Kucharzyk K."/>
            <person name="Murdoch R.W."/>
            <person name="Higgins S."/>
            <person name="Loffler F."/>
        </authorList>
    </citation>
    <scope>NUCLEOTIDE SEQUENCE</scope>
</reference>
<organism evidence="1">
    <name type="scientific">bioreactor metagenome</name>
    <dbReference type="NCBI Taxonomy" id="1076179"/>
    <lineage>
        <taxon>unclassified sequences</taxon>
        <taxon>metagenomes</taxon>
        <taxon>ecological metagenomes</taxon>
    </lineage>
</organism>
<dbReference type="EMBL" id="VSSQ01086408">
    <property type="protein sequence ID" value="MPN33751.1"/>
    <property type="molecule type" value="Genomic_DNA"/>
</dbReference>
<name>A0A645H420_9ZZZZ</name>
<protein>
    <submittedName>
        <fullName evidence="1">Uncharacterized protein</fullName>
    </submittedName>
</protein>